<reference evidence="1 2" key="1">
    <citation type="journal article" date="2023" name="Plants (Basel)">
        <title>Bridging the Gap: Combining Genomics and Transcriptomics Approaches to Understand Stylosanthes scabra, an Orphan Legume from the Brazilian Caatinga.</title>
        <authorList>
            <person name="Ferreira-Neto J.R.C."/>
            <person name="da Silva M.D."/>
            <person name="Binneck E."/>
            <person name="de Melo N.F."/>
            <person name="da Silva R.H."/>
            <person name="de Melo A.L.T.M."/>
            <person name="Pandolfi V."/>
            <person name="Bustamante F.O."/>
            <person name="Brasileiro-Vidal A.C."/>
            <person name="Benko-Iseppon A.M."/>
        </authorList>
    </citation>
    <scope>NUCLEOTIDE SEQUENCE [LARGE SCALE GENOMIC DNA]</scope>
    <source>
        <tissue evidence="1">Leaves</tissue>
    </source>
</reference>
<dbReference type="EMBL" id="JASCZI010242412">
    <property type="protein sequence ID" value="MED6210975.1"/>
    <property type="molecule type" value="Genomic_DNA"/>
</dbReference>
<dbReference type="Proteomes" id="UP001341840">
    <property type="component" value="Unassembled WGS sequence"/>
</dbReference>
<protein>
    <submittedName>
        <fullName evidence="1">Uncharacterized protein</fullName>
    </submittedName>
</protein>
<comment type="caution">
    <text evidence="1">The sequence shown here is derived from an EMBL/GenBank/DDBJ whole genome shotgun (WGS) entry which is preliminary data.</text>
</comment>
<organism evidence="1 2">
    <name type="scientific">Stylosanthes scabra</name>
    <dbReference type="NCBI Taxonomy" id="79078"/>
    <lineage>
        <taxon>Eukaryota</taxon>
        <taxon>Viridiplantae</taxon>
        <taxon>Streptophyta</taxon>
        <taxon>Embryophyta</taxon>
        <taxon>Tracheophyta</taxon>
        <taxon>Spermatophyta</taxon>
        <taxon>Magnoliopsida</taxon>
        <taxon>eudicotyledons</taxon>
        <taxon>Gunneridae</taxon>
        <taxon>Pentapetalae</taxon>
        <taxon>rosids</taxon>
        <taxon>fabids</taxon>
        <taxon>Fabales</taxon>
        <taxon>Fabaceae</taxon>
        <taxon>Papilionoideae</taxon>
        <taxon>50 kb inversion clade</taxon>
        <taxon>dalbergioids sensu lato</taxon>
        <taxon>Dalbergieae</taxon>
        <taxon>Pterocarpus clade</taxon>
        <taxon>Stylosanthes</taxon>
    </lineage>
</organism>
<evidence type="ECO:0000313" key="1">
    <source>
        <dbReference type="EMBL" id="MED6210975.1"/>
    </source>
</evidence>
<sequence length="115" mass="12207">MRKLTEAAKRVSKAVRTTARARITLTSSSPFIDNDTYPLPALPLEIEDGAPLQAVCANSSLCSVLTSNYSSVFFSAKLILSNNGVMVVGSSSSSPSTFCLLDRVLIHSLIALSVD</sequence>
<name>A0ABU6YM18_9FABA</name>
<accession>A0ABU6YM18</accession>
<proteinExistence type="predicted"/>
<gene>
    <name evidence="1" type="ORF">PIB30_069248</name>
</gene>
<evidence type="ECO:0000313" key="2">
    <source>
        <dbReference type="Proteomes" id="UP001341840"/>
    </source>
</evidence>
<keyword evidence="2" id="KW-1185">Reference proteome</keyword>